<keyword evidence="4" id="KW-1185">Reference proteome</keyword>
<reference evidence="3 4" key="1">
    <citation type="journal article" date="2021" name="ACS Chem. Biol.">
        <title>Genomic-Led Discovery of a Novel Glycopeptide Antibiotic by Nonomuraea coxensis DSM 45129.</title>
        <authorList>
            <person name="Yushchuk O."/>
            <person name="Vior N.M."/>
            <person name="Andreo-Vidal A."/>
            <person name="Berini F."/>
            <person name="Ruckert C."/>
            <person name="Busche T."/>
            <person name="Binda E."/>
            <person name="Kalinowski J."/>
            <person name="Truman A.W."/>
            <person name="Marinelli F."/>
        </authorList>
    </citation>
    <scope>NUCLEOTIDE SEQUENCE [LARGE SCALE GENOMIC DNA]</scope>
    <source>
        <strain evidence="3 4">DSM 45129</strain>
    </source>
</reference>
<gene>
    <name evidence="3" type="ORF">Nocox_21445</name>
</gene>
<accession>A0ABX8U5G2</accession>
<dbReference type="RefSeq" id="WP_020543094.1">
    <property type="nucleotide sequence ID" value="NZ_CP068985.1"/>
</dbReference>
<name>A0ABX8U5G2_9ACTN</name>
<organism evidence="3 4">
    <name type="scientific">Nonomuraea coxensis DSM 45129</name>
    <dbReference type="NCBI Taxonomy" id="1122611"/>
    <lineage>
        <taxon>Bacteria</taxon>
        <taxon>Bacillati</taxon>
        <taxon>Actinomycetota</taxon>
        <taxon>Actinomycetes</taxon>
        <taxon>Streptosporangiales</taxon>
        <taxon>Streptosporangiaceae</taxon>
        <taxon>Nonomuraea</taxon>
    </lineage>
</organism>
<evidence type="ECO:0000256" key="1">
    <source>
        <dbReference type="SAM" id="MobiDB-lite"/>
    </source>
</evidence>
<proteinExistence type="predicted"/>
<sequence length="74" mass="8595">MILKFYEIEGQFPVYTEEIPAAAVQYVASLMEVEPELLAKYSWRSRTIERHRAQIRNRSGTHPATEDDGERLAQ</sequence>
<protein>
    <recommendedName>
        <fullName evidence="2">DUF4158 domain-containing protein</fullName>
    </recommendedName>
</protein>
<evidence type="ECO:0000259" key="2">
    <source>
        <dbReference type="Pfam" id="PF13700"/>
    </source>
</evidence>
<feature type="region of interest" description="Disordered" evidence="1">
    <location>
        <begin position="52"/>
        <end position="74"/>
    </location>
</feature>
<dbReference type="Pfam" id="PF13700">
    <property type="entry name" value="DUF4158"/>
    <property type="match status" value="1"/>
</dbReference>
<dbReference type="Proteomes" id="UP000824681">
    <property type="component" value="Chromosome"/>
</dbReference>
<dbReference type="EMBL" id="CP068985">
    <property type="protein sequence ID" value="QYC41893.1"/>
    <property type="molecule type" value="Genomic_DNA"/>
</dbReference>
<feature type="domain" description="DUF4158" evidence="2">
    <location>
        <begin position="4"/>
        <end position="73"/>
    </location>
</feature>
<dbReference type="InterPro" id="IPR025296">
    <property type="entry name" value="DUF4158"/>
</dbReference>
<evidence type="ECO:0000313" key="4">
    <source>
        <dbReference type="Proteomes" id="UP000824681"/>
    </source>
</evidence>
<evidence type="ECO:0000313" key="3">
    <source>
        <dbReference type="EMBL" id="QYC41893.1"/>
    </source>
</evidence>